<keyword evidence="1" id="KW-0732">Signal</keyword>
<comment type="caution">
    <text evidence="2">The sequence shown here is derived from an EMBL/GenBank/DDBJ whole genome shotgun (WGS) entry which is preliminary data.</text>
</comment>
<dbReference type="AlphaFoldDB" id="A0A437MUZ6"/>
<dbReference type="EMBL" id="SACK01000002">
    <property type="protein sequence ID" value="RVU01495.1"/>
    <property type="molecule type" value="Genomic_DNA"/>
</dbReference>
<evidence type="ECO:0000313" key="3">
    <source>
        <dbReference type="Proteomes" id="UP000282759"/>
    </source>
</evidence>
<feature type="chain" id="PRO_5019509831" evidence="1">
    <location>
        <begin position="21"/>
        <end position="175"/>
    </location>
</feature>
<dbReference type="RefSeq" id="WP_127703869.1">
    <property type="nucleotide sequence ID" value="NZ_SACK01000002.1"/>
</dbReference>
<name>A0A437MUZ6_9SPHI</name>
<proteinExistence type="predicted"/>
<keyword evidence="3" id="KW-1185">Reference proteome</keyword>
<evidence type="ECO:0000256" key="1">
    <source>
        <dbReference type="SAM" id="SignalP"/>
    </source>
</evidence>
<accession>A0A437MUZ6</accession>
<dbReference type="Proteomes" id="UP000282759">
    <property type="component" value="Unassembled WGS sequence"/>
</dbReference>
<organism evidence="2 3">
    <name type="scientific">Mucilaginibacter limnophilus</name>
    <dbReference type="NCBI Taxonomy" id="1932778"/>
    <lineage>
        <taxon>Bacteria</taxon>
        <taxon>Pseudomonadati</taxon>
        <taxon>Bacteroidota</taxon>
        <taxon>Sphingobacteriia</taxon>
        <taxon>Sphingobacteriales</taxon>
        <taxon>Sphingobacteriaceae</taxon>
        <taxon>Mucilaginibacter</taxon>
    </lineage>
</organism>
<gene>
    <name evidence="2" type="ORF">EOD41_05890</name>
</gene>
<reference evidence="2 3" key="1">
    <citation type="submission" date="2019-01" db="EMBL/GenBank/DDBJ databases">
        <authorList>
            <person name="Chen W.-M."/>
        </authorList>
    </citation>
    <scope>NUCLEOTIDE SEQUENCE [LARGE SCALE GENOMIC DNA]</scope>
    <source>
        <strain evidence="2 3">YBJ-36</strain>
    </source>
</reference>
<dbReference type="OrthoDB" id="958951at2"/>
<feature type="signal peptide" evidence="1">
    <location>
        <begin position="1"/>
        <end position="20"/>
    </location>
</feature>
<protein>
    <submittedName>
        <fullName evidence="2">Uncharacterized protein</fullName>
    </submittedName>
</protein>
<evidence type="ECO:0000313" key="2">
    <source>
        <dbReference type="EMBL" id="RVU01495.1"/>
    </source>
</evidence>
<sequence length="175" mass="19505">MKKLILILTFIAGAFISANAQNDKIYKHSGEVVEGSVIRVAEYTVIFKYANEDAEQTVSKYAVEKIVYSKSERTEKITDKIVVNGKDDWEKVVVLEDKSQIAGLVKSSDVRGKTSAINFNTPDAGDRKAEKKLKEDAAKKGCPFVLITDQTKIEYTENNLGGDQNIKKGIAYKYM</sequence>